<evidence type="ECO:0000256" key="4">
    <source>
        <dbReference type="ARBA" id="ARBA00022857"/>
    </source>
</evidence>
<comment type="subunit">
    <text evidence="8">Homodimer.</text>
</comment>
<comment type="caution">
    <text evidence="13">The sequence shown here is derived from an EMBL/GenBank/DDBJ whole genome shotgun (WGS) entry which is preliminary data.</text>
</comment>
<keyword evidence="6 8" id="KW-0627">Porphyrin biosynthesis</keyword>
<organism evidence="13 14">
    <name type="scientific">Geothrix rubra</name>
    <dbReference type="NCBI Taxonomy" id="2927977"/>
    <lineage>
        <taxon>Bacteria</taxon>
        <taxon>Pseudomonadati</taxon>
        <taxon>Acidobacteriota</taxon>
        <taxon>Holophagae</taxon>
        <taxon>Holophagales</taxon>
        <taxon>Holophagaceae</taxon>
        <taxon>Geothrix</taxon>
    </lineage>
</organism>
<dbReference type="SUPFAM" id="SSF69075">
    <property type="entry name" value="Glutamyl tRNA-reductase dimerization domain"/>
    <property type="match status" value="1"/>
</dbReference>
<evidence type="ECO:0000313" key="13">
    <source>
        <dbReference type="EMBL" id="GLH71160.1"/>
    </source>
</evidence>
<feature type="binding site" evidence="8">
    <location>
        <position position="118"/>
    </location>
    <ligand>
        <name>substrate</name>
    </ligand>
</feature>
<feature type="active site" description="Nucleophile" evidence="8">
    <location>
        <position position="56"/>
    </location>
</feature>
<dbReference type="PIRSF" id="PIRSF000445">
    <property type="entry name" value="4pyrrol_synth_GluRdtase"/>
    <property type="match status" value="1"/>
</dbReference>
<dbReference type="InterPro" id="IPR036453">
    <property type="entry name" value="GluRdtase_dimer_dom_sf"/>
</dbReference>
<dbReference type="InterPro" id="IPR036291">
    <property type="entry name" value="NAD(P)-bd_dom_sf"/>
</dbReference>
<dbReference type="CDD" id="cd05213">
    <property type="entry name" value="NAD_bind_Glutamyl_tRNA_reduct"/>
    <property type="match status" value="1"/>
</dbReference>
<dbReference type="PANTHER" id="PTHR43013">
    <property type="entry name" value="GLUTAMYL-TRNA REDUCTASE"/>
    <property type="match status" value="1"/>
</dbReference>
<evidence type="ECO:0000313" key="14">
    <source>
        <dbReference type="Proteomes" id="UP001165089"/>
    </source>
</evidence>
<feature type="domain" description="Tetrapyrrole biosynthesis glutamyl-tRNA reductase dimerisation" evidence="10">
    <location>
        <begin position="329"/>
        <end position="427"/>
    </location>
</feature>
<evidence type="ECO:0000256" key="9">
    <source>
        <dbReference type="RuleBase" id="RU000584"/>
    </source>
</evidence>
<gene>
    <name evidence="8 13" type="primary">hemA</name>
    <name evidence="13" type="ORF">GETHPA_26930</name>
</gene>
<comment type="miscellaneous">
    <text evidence="8">During catalysis, the active site Cys acts as a nucleophile attacking the alpha-carbonyl group of tRNA-bound glutamate with the formation of a thioester intermediate between enzyme and glutamate, and the concomitant release of tRNA(Glu). The thioester intermediate is finally reduced by direct hydride transfer from NADPH, to form the product GSA.</text>
</comment>
<feature type="binding site" evidence="8">
    <location>
        <position position="129"/>
    </location>
    <ligand>
        <name>substrate</name>
    </ligand>
</feature>
<dbReference type="PROSITE" id="PS00747">
    <property type="entry name" value="GLUTR"/>
    <property type="match status" value="1"/>
</dbReference>
<accession>A0ABQ5Q9Q9</accession>
<evidence type="ECO:0000259" key="12">
    <source>
        <dbReference type="Pfam" id="PF05201"/>
    </source>
</evidence>
<name>A0ABQ5Q9Q9_9BACT</name>
<feature type="binding site" evidence="8">
    <location>
        <begin position="198"/>
        <end position="203"/>
    </location>
    <ligand>
        <name>NADP(+)</name>
        <dbReference type="ChEBI" id="CHEBI:58349"/>
    </ligand>
</feature>
<dbReference type="HAMAP" id="MF_00087">
    <property type="entry name" value="Glu_tRNA_reductase"/>
    <property type="match status" value="1"/>
</dbReference>
<protein>
    <recommendedName>
        <fullName evidence="3 8">Glutamyl-tRNA reductase</fullName>
        <shortName evidence="8">GluTR</shortName>
        <ecNumber evidence="3 8">1.2.1.70</ecNumber>
    </recommendedName>
</protein>
<dbReference type="Pfam" id="PF00745">
    <property type="entry name" value="GlutR_dimer"/>
    <property type="match status" value="1"/>
</dbReference>
<dbReference type="EMBL" id="BSDD01000005">
    <property type="protein sequence ID" value="GLH71160.1"/>
    <property type="molecule type" value="Genomic_DNA"/>
</dbReference>
<feature type="binding site" evidence="8">
    <location>
        <begin position="123"/>
        <end position="125"/>
    </location>
    <ligand>
        <name>substrate</name>
    </ligand>
</feature>
<feature type="site" description="Important for activity" evidence="8">
    <location>
        <position position="108"/>
    </location>
</feature>
<feature type="binding site" evidence="8">
    <location>
        <begin position="55"/>
        <end position="58"/>
    </location>
    <ligand>
        <name>substrate</name>
    </ligand>
</feature>
<evidence type="ECO:0000256" key="5">
    <source>
        <dbReference type="ARBA" id="ARBA00023002"/>
    </source>
</evidence>
<evidence type="ECO:0000256" key="7">
    <source>
        <dbReference type="ARBA" id="ARBA00047464"/>
    </source>
</evidence>
<dbReference type="InterPro" id="IPR015896">
    <property type="entry name" value="4pyrrol_synth_GluRdtase_dimer"/>
</dbReference>
<dbReference type="RefSeq" id="WP_285727133.1">
    <property type="nucleotide sequence ID" value="NZ_BSDD01000005.1"/>
</dbReference>
<dbReference type="EC" id="1.2.1.70" evidence="3 8"/>
<evidence type="ECO:0000256" key="2">
    <source>
        <dbReference type="ARBA" id="ARBA00005916"/>
    </source>
</evidence>
<dbReference type="InterPro" id="IPR006151">
    <property type="entry name" value="Shikm_DH/Glu-tRNA_Rdtase"/>
</dbReference>
<dbReference type="InterPro" id="IPR015895">
    <property type="entry name" value="4pyrrol_synth_GluRdtase_N"/>
</dbReference>
<sequence>MSHPDESPLLLVGWDFRQTPVELRERLAFSPEKIEAAILRLREEGLLSEGVIVSTCNRSEVYGVRGPAAVEGDPLLALTGFVSEFHGLPRHEIESVGYRHMGADAVRHLFRVTAGLESLALGEHQIIGQVREAFRFASSTGLTRTVLNRLFQKAIEAGKRVRNETGLNSRPISIPGVAIELAQKIYEDLAPRRFLILGAGETSSIFFDLLVARGARHIEVVNRTLEKAEALCQRAGKAYPWEQLASRIPHVDVVVSATSATEPVITREDAHRAVAQRRGQPLFFLDLGIPRNVDPKVADLDNAFLYAVDDLQEIAERNRQERQREVVPAMAILEEELQDFTAWYGSLAVVPTITALRRKFESIREAEFDRSLEKLNHLSPGDREKIRLMAQSMVRSLLRRPTEALKETDDPTRRLERAEAAQYLFDLDIDPKD</sequence>
<evidence type="ECO:0000256" key="3">
    <source>
        <dbReference type="ARBA" id="ARBA00012970"/>
    </source>
</evidence>
<dbReference type="Proteomes" id="UP001165089">
    <property type="component" value="Unassembled WGS sequence"/>
</dbReference>
<keyword evidence="4 8" id="KW-0521">NADP</keyword>
<dbReference type="InterPro" id="IPR018214">
    <property type="entry name" value="GluRdtase_CS"/>
</dbReference>
<evidence type="ECO:0000256" key="6">
    <source>
        <dbReference type="ARBA" id="ARBA00023244"/>
    </source>
</evidence>
<dbReference type="Gene3D" id="3.40.50.720">
    <property type="entry name" value="NAD(P)-binding Rossmann-like Domain"/>
    <property type="match status" value="1"/>
</dbReference>
<comment type="pathway">
    <text evidence="1 8 9">Porphyrin-containing compound metabolism; protoporphyrin-IX biosynthesis; 5-aminolevulinate from L-glutamyl-tRNA(Glu): step 1/2.</text>
</comment>
<dbReference type="SUPFAM" id="SSF69742">
    <property type="entry name" value="Glutamyl tRNA-reductase catalytic, N-terminal domain"/>
    <property type="match status" value="1"/>
</dbReference>
<comment type="similarity">
    <text evidence="2 8 9">Belongs to the glutamyl-tRNA reductase family.</text>
</comment>
<evidence type="ECO:0000256" key="8">
    <source>
        <dbReference type="HAMAP-Rule" id="MF_00087"/>
    </source>
</evidence>
<comment type="function">
    <text evidence="8">Catalyzes the NADPH-dependent reduction of glutamyl-tRNA(Glu) to glutamate 1-semialdehyde (GSA).</text>
</comment>
<dbReference type="Pfam" id="PF01488">
    <property type="entry name" value="Shikimate_DH"/>
    <property type="match status" value="1"/>
</dbReference>
<keyword evidence="5 8" id="KW-0560">Oxidoreductase</keyword>
<dbReference type="PANTHER" id="PTHR43013:SF1">
    <property type="entry name" value="GLUTAMYL-TRNA REDUCTASE"/>
    <property type="match status" value="1"/>
</dbReference>
<evidence type="ECO:0000259" key="10">
    <source>
        <dbReference type="Pfam" id="PF00745"/>
    </source>
</evidence>
<evidence type="ECO:0000256" key="1">
    <source>
        <dbReference type="ARBA" id="ARBA00005059"/>
    </source>
</evidence>
<feature type="domain" description="Glutamyl-tRNA reductase N-terminal" evidence="12">
    <location>
        <begin position="12"/>
        <end position="165"/>
    </location>
</feature>
<comment type="domain">
    <text evidence="8">Possesses an unusual extended V-shaped dimeric structure with each monomer consisting of three distinct domains arranged along a curved 'spinal' alpha-helix. The N-terminal catalytic domain specifically recognizes the glutamate moiety of the substrate. The second domain is the NADPH-binding domain, and the third C-terminal domain is responsible for dimerization.</text>
</comment>
<reference evidence="13 14" key="1">
    <citation type="journal article" date="2023" name="Antonie Van Leeuwenhoek">
        <title>Mesoterricola silvestris gen. nov., sp. nov., Mesoterricola sediminis sp. nov., Geothrix oryzae sp. nov., Geothrix edaphica sp. nov., Geothrix rubra sp. nov., and Geothrix limicola sp. nov., six novel members of Acidobacteriota isolated from soils.</title>
        <authorList>
            <person name="Itoh H."/>
            <person name="Sugisawa Y."/>
            <person name="Mise K."/>
            <person name="Xu Z."/>
            <person name="Kuniyasu M."/>
            <person name="Ushijima N."/>
            <person name="Kawano K."/>
            <person name="Kobayashi E."/>
            <person name="Shiratori Y."/>
            <person name="Masuda Y."/>
            <person name="Senoo K."/>
        </authorList>
    </citation>
    <scope>NUCLEOTIDE SEQUENCE [LARGE SCALE GENOMIC DNA]</scope>
    <source>
        <strain evidence="13 14">Red803</strain>
    </source>
</reference>
<dbReference type="Gene3D" id="3.30.460.30">
    <property type="entry name" value="Glutamyl-tRNA reductase, N-terminal domain"/>
    <property type="match status" value="1"/>
</dbReference>
<dbReference type="InterPro" id="IPR000343">
    <property type="entry name" value="4pyrrol_synth_GluRdtase"/>
</dbReference>
<dbReference type="NCBIfam" id="TIGR01035">
    <property type="entry name" value="hemA"/>
    <property type="match status" value="1"/>
</dbReference>
<keyword evidence="14" id="KW-1185">Reference proteome</keyword>
<dbReference type="SUPFAM" id="SSF51735">
    <property type="entry name" value="NAD(P)-binding Rossmann-fold domains"/>
    <property type="match status" value="1"/>
</dbReference>
<feature type="domain" description="Quinate/shikimate 5-dehydrogenase/glutamyl-tRNA reductase" evidence="11">
    <location>
        <begin position="180"/>
        <end position="314"/>
    </location>
</feature>
<dbReference type="InterPro" id="IPR036343">
    <property type="entry name" value="GluRdtase_N_sf"/>
</dbReference>
<dbReference type="Pfam" id="PF05201">
    <property type="entry name" value="GlutR_N"/>
    <property type="match status" value="1"/>
</dbReference>
<comment type="catalytic activity">
    <reaction evidence="7 8 9">
        <text>(S)-4-amino-5-oxopentanoate + tRNA(Glu) + NADP(+) = L-glutamyl-tRNA(Glu) + NADPH + H(+)</text>
        <dbReference type="Rhea" id="RHEA:12344"/>
        <dbReference type="Rhea" id="RHEA-COMP:9663"/>
        <dbReference type="Rhea" id="RHEA-COMP:9680"/>
        <dbReference type="ChEBI" id="CHEBI:15378"/>
        <dbReference type="ChEBI" id="CHEBI:57501"/>
        <dbReference type="ChEBI" id="CHEBI:57783"/>
        <dbReference type="ChEBI" id="CHEBI:58349"/>
        <dbReference type="ChEBI" id="CHEBI:78442"/>
        <dbReference type="ChEBI" id="CHEBI:78520"/>
        <dbReference type="EC" id="1.2.1.70"/>
    </reaction>
</comment>
<evidence type="ECO:0000259" key="11">
    <source>
        <dbReference type="Pfam" id="PF01488"/>
    </source>
</evidence>
<proteinExistence type="inferred from homology"/>